<dbReference type="SMART" id="SM00409">
    <property type="entry name" value="IG"/>
    <property type="match status" value="3"/>
</dbReference>
<sequence length="452" mass="50541">MSEIVIAGVYGSDWAVWYPRRTICTVRGSSVIIHCSYNYPKEFTEHSQSVQHKVTTVMWCKTYRTCNENISIYHSDNKPFRQKIVYLGNKQKNCTLMINDVEEIDNGRYKFRFQTNNPGGQWTGNPGVTLTVSATPWKVKANSTRKKDTFKEGDSVTLMCHTGSCFPTMTELTWFKNGQPISNRQTTANTLHFNSVSYEDYGNYSCASKANTSISSPQFSLDVKYSPKSTSVSVSPSGQILEGSSVTLTCRSNANPPVKNYIWFKMRSAGVQETGQGQNLTLAEVSSGDSGHYFCGAQNKHGAENSTAVVLAVAAKQNPAVLPVVLVVMLLSISALLSYICLKRKRVDPSEEESNRNTDTEETKDHTYGNMVTSHNPKRTQEQSVNEEDDVNYSTVHFLSKTTPRQVFEYFTGAQAASMFILGRTITNKKSVRLSSVMKNLTVNLKFMAWFN</sequence>
<dbReference type="PANTHER" id="PTHR46013">
    <property type="entry name" value="VASCULAR CELL ADHESION MOLECULE 1"/>
    <property type="match status" value="1"/>
</dbReference>
<accession>A0A8J7P6G3</accession>
<dbReference type="InterPro" id="IPR013783">
    <property type="entry name" value="Ig-like_fold"/>
</dbReference>
<feature type="region of interest" description="Disordered" evidence="1">
    <location>
        <begin position="348"/>
        <end position="387"/>
    </location>
</feature>
<dbReference type="PROSITE" id="PS50835">
    <property type="entry name" value="IG_LIKE"/>
    <property type="match status" value="2"/>
</dbReference>
<dbReference type="InterPro" id="IPR036179">
    <property type="entry name" value="Ig-like_dom_sf"/>
</dbReference>
<dbReference type="Pfam" id="PF13927">
    <property type="entry name" value="Ig_3"/>
    <property type="match status" value="2"/>
</dbReference>
<protein>
    <submittedName>
        <fullName evidence="4">CD22 protein</fullName>
    </submittedName>
</protein>
<keyword evidence="5" id="KW-1185">Reference proteome</keyword>
<dbReference type="InterPro" id="IPR003598">
    <property type="entry name" value="Ig_sub2"/>
</dbReference>
<evidence type="ECO:0000259" key="3">
    <source>
        <dbReference type="PROSITE" id="PS50835"/>
    </source>
</evidence>
<dbReference type="Proteomes" id="UP000736164">
    <property type="component" value="Unassembled WGS sequence"/>
</dbReference>
<reference evidence="4" key="1">
    <citation type="journal article" date="2021" name="Cell">
        <title>Tracing the genetic footprints of vertebrate landing in non-teleost ray-finned fishes.</title>
        <authorList>
            <person name="Bi X."/>
            <person name="Wang K."/>
            <person name="Yang L."/>
            <person name="Pan H."/>
            <person name="Jiang H."/>
            <person name="Wei Q."/>
            <person name="Fang M."/>
            <person name="Yu H."/>
            <person name="Zhu C."/>
            <person name="Cai Y."/>
            <person name="He Y."/>
            <person name="Gan X."/>
            <person name="Zeng H."/>
            <person name="Yu D."/>
            <person name="Zhu Y."/>
            <person name="Jiang H."/>
            <person name="Qiu Q."/>
            <person name="Yang H."/>
            <person name="Zhang Y.E."/>
            <person name="Wang W."/>
            <person name="Zhu M."/>
            <person name="He S."/>
            <person name="Zhang G."/>
        </authorList>
    </citation>
    <scope>NUCLEOTIDE SEQUENCE</scope>
    <source>
        <strain evidence="4">Allg_001</strain>
    </source>
</reference>
<proteinExistence type="predicted"/>
<dbReference type="SMART" id="SM00408">
    <property type="entry name" value="IGc2"/>
    <property type="match status" value="2"/>
</dbReference>
<dbReference type="AlphaFoldDB" id="A0A8J7P6G3"/>
<dbReference type="InterPro" id="IPR007110">
    <property type="entry name" value="Ig-like_dom"/>
</dbReference>
<keyword evidence="2" id="KW-1133">Transmembrane helix</keyword>
<evidence type="ECO:0000256" key="1">
    <source>
        <dbReference type="SAM" id="MobiDB-lite"/>
    </source>
</evidence>
<feature type="domain" description="Ig-like" evidence="3">
    <location>
        <begin position="126"/>
        <end position="222"/>
    </location>
</feature>
<dbReference type="InterPro" id="IPR013106">
    <property type="entry name" value="Ig_V-set"/>
</dbReference>
<feature type="transmembrane region" description="Helical" evidence="2">
    <location>
        <begin position="320"/>
        <end position="342"/>
    </location>
</feature>
<keyword evidence="2" id="KW-0472">Membrane</keyword>
<dbReference type="EMBL" id="JAAWVO010077268">
    <property type="protein sequence ID" value="MBN3325730.1"/>
    <property type="molecule type" value="Genomic_DNA"/>
</dbReference>
<feature type="domain" description="Ig-like" evidence="3">
    <location>
        <begin position="227"/>
        <end position="311"/>
    </location>
</feature>
<organism evidence="4 5">
    <name type="scientific">Atractosteus spatula</name>
    <name type="common">Alligator gar</name>
    <name type="synonym">Lepisosteus spatula</name>
    <dbReference type="NCBI Taxonomy" id="7917"/>
    <lineage>
        <taxon>Eukaryota</taxon>
        <taxon>Metazoa</taxon>
        <taxon>Chordata</taxon>
        <taxon>Craniata</taxon>
        <taxon>Vertebrata</taxon>
        <taxon>Euteleostomi</taxon>
        <taxon>Actinopterygii</taxon>
        <taxon>Neopterygii</taxon>
        <taxon>Holostei</taxon>
        <taxon>Semionotiformes</taxon>
        <taxon>Lepisosteidae</taxon>
        <taxon>Atractosteus</taxon>
    </lineage>
</organism>
<feature type="non-terminal residue" evidence="4">
    <location>
        <position position="1"/>
    </location>
</feature>
<name>A0A8J7P6G3_ATRSP</name>
<comment type="caution">
    <text evidence="4">The sequence shown here is derived from an EMBL/GenBank/DDBJ whole genome shotgun (WGS) entry which is preliminary data.</text>
</comment>
<keyword evidence="2" id="KW-0812">Transmembrane</keyword>
<gene>
    <name evidence="4" type="primary">Cd22_0</name>
    <name evidence="4" type="ORF">GTO95_0010119</name>
</gene>
<dbReference type="InterPro" id="IPR003599">
    <property type="entry name" value="Ig_sub"/>
</dbReference>
<evidence type="ECO:0000313" key="5">
    <source>
        <dbReference type="Proteomes" id="UP000736164"/>
    </source>
</evidence>
<dbReference type="Gene3D" id="2.60.40.10">
    <property type="entry name" value="Immunoglobulins"/>
    <property type="match status" value="3"/>
</dbReference>
<evidence type="ECO:0000256" key="2">
    <source>
        <dbReference type="SAM" id="Phobius"/>
    </source>
</evidence>
<feature type="compositionally biased region" description="Basic and acidic residues" evidence="1">
    <location>
        <begin position="348"/>
        <end position="367"/>
    </location>
</feature>
<feature type="non-terminal residue" evidence="4">
    <location>
        <position position="452"/>
    </location>
</feature>
<dbReference type="Pfam" id="PF07686">
    <property type="entry name" value="V-set"/>
    <property type="match status" value="1"/>
</dbReference>
<evidence type="ECO:0000313" key="4">
    <source>
        <dbReference type="EMBL" id="MBN3325730.1"/>
    </source>
</evidence>
<dbReference type="SUPFAM" id="SSF48726">
    <property type="entry name" value="Immunoglobulin"/>
    <property type="match status" value="3"/>
</dbReference>
<dbReference type="PANTHER" id="PTHR46013:SF4">
    <property type="entry name" value="B-CELL RECEPTOR CD22-RELATED"/>
    <property type="match status" value="1"/>
</dbReference>